<keyword evidence="5" id="KW-1185">Reference proteome</keyword>
<evidence type="ECO:0000256" key="1">
    <source>
        <dbReference type="SAM" id="Phobius"/>
    </source>
</evidence>
<dbReference type="Pfam" id="PF21725">
    <property type="entry name" value="T7SS_signal"/>
    <property type="match status" value="1"/>
</dbReference>
<dbReference type="Proteomes" id="UP000522688">
    <property type="component" value="Unassembled WGS sequence"/>
</dbReference>
<dbReference type="AlphaFoldDB" id="A0A7W3JJN5"/>
<feature type="transmembrane region" description="Helical" evidence="1">
    <location>
        <begin position="221"/>
        <end position="254"/>
    </location>
</feature>
<dbReference type="EMBL" id="JACGWW010000002">
    <property type="protein sequence ID" value="MBA8814006.1"/>
    <property type="molecule type" value="Genomic_DNA"/>
</dbReference>
<evidence type="ECO:0000313" key="5">
    <source>
        <dbReference type="Proteomes" id="UP000321154"/>
    </source>
</evidence>
<reference evidence="4 6" key="2">
    <citation type="submission" date="2020-07" db="EMBL/GenBank/DDBJ databases">
        <title>Sequencing the genomes of 1000 actinobacteria strains.</title>
        <authorList>
            <person name="Klenk H.-P."/>
        </authorList>
    </citation>
    <scope>NUCLEOTIDE SEQUENCE [LARGE SCALE GENOMIC DNA]</scope>
    <source>
        <strain evidence="4 6">DSM 10309</strain>
    </source>
</reference>
<comment type="caution">
    <text evidence="4">The sequence shown here is derived from an EMBL/GenBank/DDBJ whole genome shotgun (WGS) entry which is preliminary data.</text>
</comment>
<protein>
    <recommendedName>
        <fullName evidence="2">Putative T7SS secretion signal domain-containing protein</fullName>
    </recommendedName>
</protein>
<keyword evidence="1" id="KW-0472">Membrane</keyword>
<dbReference type="RefSeq" id="WP_146853436.1">
    <property type="nucleotide sequence ID" value="NZ_BAAAHR010000003.1"/>
</dbReference>
<organism evidence="4 6">
    <name type="scientific">Frigoribacterium faeni</name>
    <dbReference type="NCBI Taxonomy" id="145483"/>
    <lineage>
        <taxon>Bacteria</taxon>
        <taxon>Bacillati</taxon>
        <taxon>Actinomycetota</taxon>
        <taxon>Actinomycetes</taxon>
        <taxon>Micrococcales</taxon>
        <taxon>Microbacteriaceae</taxon>
        <taxon>Frigoribacterium</taxon>
    </lineage>
</organism>
<keyword evidence="1" id="KW-1133">Transmembrane helix</keyword>
<evidence type="ECO:0000313" key="6">
    <source>
        <dbReference type="Proteomes" id="UP000522688"/>
    </source>
</evidence>
<feature type="transmembrane region" description="Helical" evidence="1">
    <location>
        <begin position="260"/>
        <end position="281"/>
    </location>
</feature>
<reference evidence="3 5" key="1">
    <citation type="submission" date="2019-07" db="EMBL/GenBank/DDBJ databases">
        <title>Whole genome shotgun sequence of Frigoribacterium faeni NBRC 103066.</title>
        <authorList>
            <person name="Hosoyama A."/>
            <person name="Uohara A."/>
            <person name="Ohji S."/>
            <person name="Ichikawa N."/>
        </authorList>
    </citation>
    <scope>NUCLEOTIDE SEQUENCE [LARGE SCALE GENOMIC DNA]</scope>
    <source>
        <strain evidence="3 5">NBRC 103066</strain>
    </source>
</reference>
<dbReference type="EMBL" id="BJUV01000006">
    <property type="protein sequence ID" value="GEK82614.1"/>
    <property type="molecule type" value="Genomic_DNA"/>
</dbReference>
<gene>
    <name evidence="4" type="ORF">FB463_002255</name>
    <name evidence="3" type="ORF">FFA01_09230</name>
</gene>
<evidence type="ECO:0000313" key="3">
    <source>
        <dbReference type="EMBL" id="GEK82614.1"/>
    </source>
</evidence>
<feature type="domain" description="Putative T7SS secretion signal" evidence="2">
    <location>
        <begin position="8"/>
        <end position="174"/>
    </location>
</feature>
<dbReference type="Proteomes" id="UP000321154">
    <property type="component" value="Unassembled WGS sequence"/>
</dbReference>
<evidence type="ECO:0000313" key="4">
    <source>
        <dbReference type="EMBL" id="MBA8814006.1"/>
    </source>
</evidence>
<evidence type="ECO:0000259" key="2">
    <source>
        <dbReference type="Pfam" id="PF21725"/>
    </source>
</evidence>
<name>A0A7W3JJN5_9MICO</name>
<accession>A0A7W3JJN5</accession>
<keyword evidence="1" id="KW-0812">Transmembrane</keyword>
<dbReference type="OrthoDB" id="5101720at2"/>
<proteinExistence type="predicted"/>
<sequence length="414" mass="43899">MAGVWVAPKSAVTGDSGRVLVMAERFRSTAESIRSAARSLRALDDGGSSSDAVDAFMKKAGELAGQLGRAEGRYEATGSALSVYAGSLESAQQSAGRALREYEVAVDDEEAHERQARQYRGRALLETDDESKRYFEDQARLHEAKSDDARARMSSYGRVVDEAHEAVAAAAALAISRIDDATGDGLRDSVFDDIGGVAGVAYEGFQTWMVENDTWISQVSFLLDVVGLVLTAGAVIFPVLAPFAIAAMVVSLALSVARAAAGTGTLTAVALNLFSVVTFGIGKGLVVSARAGARGVAANRVTNLVGQGYSPRFATQWVGRSLERARPTIGSRILLKSLGDVDVARITHFLRAGRPGWSPSEAEQVMQILRKLKSVRILAAVNTAKSSAAIVDTLRTPVATTPLGRMRTVQRRIA</sequence>
<dbReference type="InterPro" id="IPR049082">
    <property type="entry name" value="T7SS_signal"/>
</dbReference>